<evidence type="ECO:0008006" key="3">
    <source>
        <dbReference type="Google" id="ProtNLM"/>
    </source>
</evidence>
<accession>A0A5C3KAF8</accession>
<dbReference type="AlphaFoldDB" id="A0A5C3KAF8"/>
<evidence type="ECO:0000313" key="2">
    <source>
        <dbReference type="Proteomes" id="UP000307440"/>
    </source>
</evidence>
<gene>
    <name evidence="1" type="ORF">FA15DRAFT_408109</name>
</gene>
<name>A0A5C3KAF8_COPMA</name>
<dbReference type="EMBL" id="ML210664">
    <property type="protein sequence ID" value="TFK16707.1"/>
    <property type="molecule type" value="Genomic_DNA"/>
</dbReference>
<dbReference type="Proteomes" id="UP000307440">
    <property type="component" value="Unassembled WGS sequence"/>
</dbReference>
<dbReference type="OrthoDB" id="346907at2759"/>
<protein>
    <recommendedName>
        <fullName evidence="3">Serine-threonine/tyrosine-protein kinase catalytic domain-containing protein</fullName>
    </recommendedName>
</protein>
<evidence type="ECO:0000313" key="1">
    <source>
        <dbReference type="EMBL" id="TFK16707.1"/>
    </source>
</evidence>
<reference evidence="1 2" key="1">
    <citation type="journal article" date="2019" name="Nat. Ecol. Evol.">
        <title>Megaphylogeny resolves global patterns of mushroom evolution.</title>
        <authorList>
            <person name="Varga T."/>
            <person name="Krizsan K."/>
            <person name="Foldi C."/>
            <person name="Dima B."/>
            <person name="Sanchez-Garcia M."/>
            <person name="Sanchez-Ramirez S."/>
            <person name="Szollosi G.J."/>
            <person name="Szarkandi J.G."/>
            <person name="Papp V."/>
            <person name="Albert L."/>
            <person name="Andreopoulos W."/>
            <person name="Angelini C."/>
            <person name="Antonin V."/>
            <person name="Barry K.W."/>
            <person name="Bougher N.L."/>
            <person name="Buchanan P."/>
            <person name="Buyck B."/>
            <person name="Bense V."/>
            <person name="Catcheside P."/>
            <person name="Chovatia M."/>
            <person name="Cooper J."/>
            <person name="Damon W."/>
            <person name="Desjardin D."/>
            <person name="Finy P."/>
            <person name="Geml J."/>
            <person name="Haridas S."/>
            <person name="Hughes K."/>
            <person name="Justo A."/>
            <person name="Karasinski D."/>
            <person name="Kautmanova I."/>
            <person name="Kiss B."/>
            <person name="Kocsube S."/>
            <person name="Kotiranta H."/>
            <person name="LaButti K.M."/>
            <person name="Lechner B.E."/>
            <person name="Liimatainen K."/>
            <person name="Lipzen A."/>
            <person name="Lukacs Z."/>
            <person name="Mihaltcheva S."/>
            <person name="Morgado L.N."/>
            <person name="Niskanen T."/>
            <person name="Noordeloos M.E."/>
            <person name="Ohm R.A."/>
            <person name="Ortiz-Santana B."/>
            <person name="Ovrebo C."/>
            <person name="Racz N."/>
            <person name="Riley R."/>
            <person name="Savchenko A."/>
            <person name="Shiryaev A."/>
            <person name="Soop K."/>
            <person name="Spirin V."/>
            <person name="Szebenyi C."/>
            <person name="Tomsovsky M."/>
            <person name="Tulloss R.E."/>
            <person name="Uehling J."/>
            <person name="Grigoriev I.V."/>
            <person name="Vagvolgyi C."/>
            <person name="Papp T."/>
            <person name="Martin F.M."/>
            <person name="Miettinen O."/>
            <person name="Hibbett D.S."/>
            <person name="Nagy L.G."/>
        </authorList>
    </citation>
    <scope>NUCLEOTIDE SEQUENCE [LARGE SCALE GENOMIC DNA]</scope>
    <source>
        <strain evidence="1 2">CBS 121175</strain>
    </source>
</reference>
<sequence>MMEKLPFHEYHKDIQVIQILSQGKKPLRPAKTNKAFTRFGLMSQLWKYMTTCWAFDPTSWPLACDILDGR</sequence>
<proteinExistence type="predicted"/>
<keyword evidence="2" id="KW-1185">Reference proteome</keyword>
<organism evidence="1 2">
    <name type="scientific">Coprinopsis marcescibilis</name>
    <name type="common">Agaric fungus</name>
    <name type="synonym">Psathyrella marcescibilis</name>
    <dbReference type="NCBI Taxonomy" id="230819"/>
    <lineage>
        <taxon>Eukaryota</taxon>
        <taxon>Fungi</taxon>
        <taxon>Dikarya</taxon>
        <taxon>Basidiomycota</taxon>
        <taxon>Agaricomycotina</taxon>
        <taxon>Agaricomycetes</taxon>
        <taxon>Agaricomycetidae</taxon>
        <taxon>Agaricales</taxon>
        <taxon>Agaricineae</taxon>
        <taxon>Psathyrellaceae</taxon>
        <taxon>Coprinopsis</taxon>
    </lineage>
</organism>